<accession>A0ABQ4WMK6</accession>
<protein>
    <submittedName>
        <fullName evidence="2">Uncharacterized protein</fullName>
    </submittedName>
</protein>
<evidence type="ECO:0000313" key="3">
    <source>
        <dbReference type="Proteomes" id="UP001151760"/>
    </source>
</evidence>
<proteinExistence type="predicted"/>
<name>A0ABQ4WMK6_9ASTR</name>
<organism evidence="2 3">
    <name type="scientific">Tanacetum coccineum</name>
    <dbReference type="NCBI Taxonomy" id="301880"/>
    <lineage>
        <taxon>Eukaryota</taxon>
        <taxon>Viridiplantae</taxon>
        <taxon>Streptophyta</taxon>
        <taxon>Embryophyta</taxon>
        <taxon>Tracheophyta</taxon>
        <taxon>Spermatophyta</taxon>
        <taxon>Magnoliopsida</taxon>
        <taxon>eudicotyledons</taxon>
        <taxon>Gunneridae</taxon>
        <taxon>Pentapetalae</taxon>
        <taxon>asterids</taxon>
        <taxon>campanulids</taxon>
        <taxon>Asterales</taxon>
        <taxon>Asteraceae</taxon>
        <taxon>Asteroideae</taxon>
        <taxon>Anthemideae</taxon>
        <taxon>Anthemidinae</taxon>
        <taxon>Tanacetum</taxon>
    </lineage>
</organism>
<dbReference type="EMBL" id="BQNB010008775">
    <property type="protein sequence ID" value="GJS54129.1"/>
    <property type="molecule type" value="Genomic_DNA"/>
</dbReference>
<reference evidence="2" key="2">
    <citation type="submission" date="2022-01" db="EMBL/GenBank/DDBJ databases">
        <authorList>
            <person name="Yamashiro T."/>
            <person name="Shiraishi A."/>
            <person name="Satake H."/>
            <person name="Nakayama K."/>
        </authorList>
    </citation>
    <scope>NUCLEOTIDE SEQUENCE</scope>
</reference>
<keyword evidence="3" id="KW-1185">Reference proteome</keyword>
<reference evidence="2" key="1">
    <citation type="journal article" date="2022" name="Int. J. Mol. Sci.">
        <title>Draft Genome of Tanacetum Coccineum: Genomic Comparison of Closely Related Tanacetum-Family Plants.</title>
        <authorList>
            <person name="Yamashiro T."/>
            <person name="Shiraishi A."/>
            <person name="Nakayama K."/>
            <person name="Satake H."/>
        </authorList>
    </citation>
    <scope>NUCLEOTIDE SEQUENCE</scope>
</reference>
<evidence type="ECO:0000313" key="2">
    <source>
        <dbReference type="EMBL" id="GJS54129.1"/>
    </source>
</evidence>
<comment type="caution">
    <text evidence="2">The sequence shown here is derived from an EMBL/GenBank/DDBJ whole genome shotgun (WGS) entry which is preliminary data.</text>
</comment>
<dbReference type="Proteomes" id="UP001151760">
    <property type="component" value="Unassembled WGS sequence"/>
</dbReference>
<keyword evidence="1" id="KW-0175">Coiled coil</keyword>
<gene>
    <name evidence="2" type="ORF">Tco_0627491</name>
</gene>
<feature type="coiled-coil region" evidence="1">
    <location>
        <begin position="304"/>
        <end position="359"/>
    </location>
</feature>
<evidence type="ECO:0000256" key="1">
    <source>
        <dbReference type="SAM" id="Coils"/>
    </source>
</evidence>
<sequence>MITIHLFRGFVHNATIYAYKKGYSQVTRSVNKFSANKNSIFNKKVNTVRVKDTTAKDRAVVNENKGKGANAVKASACWVWKAKNSSASNTFKKYSYIDARGVKSIMAWIPKEYNSSYFLCAGQPQRKEYKESSIIRRHLKLEDADGISSLPNTKIFEQLALMRYASDSDKLTFQKEGERICNDLKKKKLTYGVLTLKLNSEGQKVGAQDEGKLLSVTELVEDFGSGEKGEKEISTANISISTSSAISKVSTSHVSTTEAVISTVILEVSTDAENLVYIRRSAEKRKDKGKAIMKEDESIQKKIKKQLEQERLSHEAAIRLQEQVNEEERQRIARDAKIAKQLQEEIDTARQEQDKSYLKKVLELQKQLDETGEVVAKADPAQFIN</sequence>